<dbReference type="CDD" id="cd08414">
    <property type="entry name" value="PBP2_LTTR_aromatics_like"/>
    <property type="match status" value="1"/>
</dbReference>
<dbReference type="GO" id="GO:0003677">
    <property type="term" value="F:DNA binding"/>
    <property type="evidence" value="ECO:0007669"/>
    <property type="project" value="UniProtKB-KW"/>
</dbReference>
<keyword evidence="2" id="KW-0805">Transcription regulation</keyword>
<keyword evidence="7" id="KW-1185">Reference proteome</keyword>
<dbReference type="Gene3D" id="1.10.10.10">
    <property type="entry name" value="Winged helix-like DNA-binding domain superfamily/Winged helix DNA-binding domain"/>
    <property type="match status" value="1"/>
</dbReference>
<proteinExistence type="inferred from homology"/>
<protein>
    <submittedName>
        <fullName evidence="6">DNA-binding transcriptional LysR family regulator</fullName>
    </submittedName>
</protein>
<dbReference type="EMBL" id="JAUSQU010000001">
    <property type="protein sequence ID" value="MDP9842850.1"/>
    <property type="molecule type" value="Genomic_DNA"/>
</dbReference>
<dbReference type="Pfam" id="PF00126">
    <property type="entry name" value="HTH_1"/>
    <property type="match status" value="1"/>
</dbReference>
<dbReference type="RefSeq" id="WP_307556723.1">
    <property type="nucleotide sequence ID" value="NZ_JAUSQU010000001.1"/>
</dbReference>
<dbReference type="SUPFAM" id="SSF46785">
    <property type="entry name" value="Winged helix' DNA-binding domain"/>
    <property type="match status" value="1"/>
</dbReference>
<accession>A0ABT9Q7W7</accession>
<evidence type="ECO:0000313" key="6">
    <source>
        <dbReference type="EMBL" id="MDP9842850.1"/>
    </source>
</evidence>
<keyword evidence="3 6" id="KW-0238">DNA-binding</keyword>
<evidence type="ECO:0000256" key="2">
    <source>
        <dbReference type="ARBA" id="ARBA00023015"/>
    </source>
</evidence>
<evidence type="ECO:0000256" key="3">
    <source>
        <dbReference type="ARBA" id="ARBA00023125"/>
    </source>
</evidence>
<name>A0ABT9Q7W7_9ACTN</name>
<dbReference type="InterPro" id="IPR005119">
    <property type="entry name" value="LysR_subst-bd"/>
</dbReference>
<evidence type="ECO:0000256" key="4">
    <source>
        <dbReference type="ARBA" id="ARBA00023163"/>
    </source>
</evidence>
<comment type="similarity">
    <text evidence="1">Belongs to the LysR transcriptional regulatory family.</text>
</comment>
<comment type="caution">
    <text evidence="6">The sequence shown here is derived from an EMBL/GenBank/DDBJ whole genome shotgun (WGS) entry which is preliminary data.</text>
</comment>
<evidence type="ECO:0000313" key="7">
    <source>
        <dbReference type="Proteomes" id="UP001225356"/>
    </source>
</evidence>
<reference evidence="6 7" key="1">
    <citation type="submission" date="2023-07" db="EMBL/GenBank/DDBJ databases">
        <title>Sequencing the genomes of 1000 actinobacteria strains.</title>
        <authorList>
            <person name="Klenk H.-P."/>
        </authorList>
    </citation>
    <scope>NUCLEOTIDE SEQUENCE [LARGE SCALE GENOMIC DNA]</scope>
    <source>
        <strain evidence="6 7">DSM 46740</strain>
    </source>
</reference>
<feature type="domain" description="HTH lysR-type" evidence="5">
    <location>
        <begin position="1"/>
        <end position="58"/>
    </location>
</feature>
<dbReference type="PANTHER" id="PTHR30346">
    <property type="entry name" value="TRANSCRIPTIONAL DUAL REGULATOR HCAR-RELATED"/>
    <property type="match status" value="1"/>
</dbReference>
<evidence type="ECO:0000259" key="5">
    <source>
        <dbReference type="PROSITE" id="PS50931"/>
    </source>
</evidence>
<gene>
    <name evidence="6" type="ORF">J2853_002061</name>
</gene>
<dbReference type="PROSITE" id="PS50931">
    <property type="entry name" value="HTH_LYSR"/>
    <property type="match status" value="1"/>
</dbReference>
<dbReference type="Proteomes" id="UP001225356">
    <property type="component" value="Unassembled WGS sequence"/>
</dbReference>
<keyword evidence="4" id="KW-0804">Transcription</keyword>
<evidence type="ECO:0000256" key="1">
    <source>
        <dbReference type="ARBA" id="ARBA00009437"/>
    </source>
</evidence>
<dbReference type="InterPro" id="IPR036388">
    <property type="entry name" value="WH-like_DNA-bd_sf"/>
</dbReference>
<dbReference type="SUPFAM" id="SSF53850">
    <property type="entry name" value="Periplasmic binding protein-like II"/>
    <property type="match status" value="1"/>
</dbReference>
<dbReference type="PANTHER" id="PTHR30346:SF0">
    <property type="entry name" value="HCA OPERON TRANSCRIPTIONAL ACTIVATOR HCAR"/>
    <property type="match status" value="1"/>
</dbReference>
<dbReference type="InterPro" id="IPR000847">
    <property type="entry name" value="LysR_HTH_N"/>
</dbReference>
<dbReference type="InterPro" id="IPR036390">
    <property type="entry name" value="WH_DNA-bd_sf"/>
</dbReference>
<sequence>MELRDIEIFLTLAEELHFGQTAERLHVSVARVSQAIKKQERAVGAELFERTSRQVRLTSVGRQLRDDLAPAYRQIQEAIARAAAAGHGLTGTLRVGFSAAWCGGLIVTAADLFQTRNPDCEVIIQEIPLHNRFGLLRARELDLQLTELPAHEPDITTGPVVFSEPRALVVAAGHPFAGRETVSLEDLADSPLITISGPPRYWMDFHLPSSTPSGKPIPQGPETVAWQEVLSLVAAGKGVCPTSARAADYYSRPDIAYVSFSDAPPMEYGLLWLTTAETVKLQAFVQTVLEVAGRPSPGLPAPAGPFEPAG</sequence>
<dbReference type="Gene3D" id="3.40.190.10">
    <property type="entry name" value="Periplasmic binding protein-like II"/>
    <property type="match status" value="2"/>
</dbReference>
<dbReference type="Pfam" id="PF03466">
    <property type="entry name" value="LysR_substrate"/>
    <property type="match status" value="1"/>
</dbReference>
<organism evidence="6 7">
    <name type="scientific">Streptosporangium lutulentum</name>
    <dbReference type="NCBI Taxonomy" id="1461250"/>
    <lineage>
        <taxon>Bacteria</taxon>
        <taxon>Bacillati</taxon>
        <taxon>Actinomycetota</taxon>
        <taxon>Actinomycetes</taxon>
        <taxon>Streptosporangiales</taxon>
        <taxon>Streptosporangiaceae</taxon>
        <taxon>Streptosporangium</taxon>
    </lineage>
</organism>